<reference evidence="5" key="1">
    <citation type="submission" date="2017-12" db="EMBL/GenBank/DDBJ databases">
        <title>Genome Sequencing Reveals a Rich Biosynthetic Potential.</title>
        <authorList>
            <person name="Bertrand R.L."/>
            <person name="Abdel-Hameed M.E."/>
            <person name="Sorensen J.L."/>
        </authorList>
    </citation>
    <scope>NUCLEOTIDE SEQUENCE</scope>
</reference>
<keyword evidence="3" id="KW-0812">Transmembrane</keyword>
<feature type="compositionally biased region" description="Basic residues" evidence="2">
    <location>
        <begin position="1"/>
        <end position="12"/>
    </location>
</feature>
<dbReference type="Pfam" id="PF20237">
    <property type="entry name" value="DUF6594"/>
    <property type="match status" value="1"/>
</dbReference>
<feature type="transmembrane region" description="Helical" evidence="3">
    <location>
        <begin position="471"/>
        <end position="490"/>
    </location>
</feature>
<protein>
    <recommendedName>
        <fullName evidence="4">DUF6594 domain-containing protein</fullName>
    </recommendedName>
</protein>
<keyword evidence="3" id="KW-0472">Membrane</keyword>
<feature type="region of interest" description="Disordered" evidence="2">
    <location>
        <begin position="281"/>
        <end position="302"/>
    </location>
</feature>
<dbReference type="PANTHER" id="PTHR34502">
    <property type="entry name" value="DUF6594 DOMAIN-CONTAINING PROTEIN-RELATED"/>
    <property type="match status" value="1"/>
</dbReference>
<evidence type="ECO:0000256" key="1">
    <source>
        <dbReference type="SAM" id="Coils"/>
    </source>
</evidence>
<name>A0A2K9YE32_CLAUC</name>
<dbReference type="InterPro" id="IPR046529">
    <property type="entry name" value="DUF6594"/>
</dbReference>
<organism evidence="5">
    <name type="scientific">Cladonia uncialis subsp. uncialis</name>
    <dbReference type="NCBI Taxonomy" id="180999"/>
    <lineage>
        <taxon>Eukaryota</taxon>
        <taxon>Fungi</taxon>
        <taxon>Dikarya</taxon>
        <taxon>Ascomycota</taxon>
        <taxon>Pezizomycotina</taxon>
        <taxon>Lecanoromycetes</taxon>
        <taxon>OSLEUM clade</taxon>
        <taxon>Lecanoromycetidae</taxon>
        <taxon>Lecanorales</taxon>
        <taxon>Lecanorineae</taxon>
        <taxon>Cladoniaceae</taxon>
        <taxon>Cladonia</taxon>
    </lineage>
</organism>
<dbReference type="AlphaFoldDB" id="A0A2K9YE32"/>
<keyword evidence="1" id="KW-0175">Coiled coil</keyword>
<feature type="compositionally biased region" description="Low complexity" evidence="2">
    <location>
        <begin position="120"/>
        <end position="137"/>
    </location>
</feature>
<proteinExistence type="predicted"/>
<feature type="compositionally biased region" description="Polar residues" evidence="2">
    <location>
        <begin position="26"/>
        <end position="52"/>
    </location>
</feature>
<feature type="region of interest" description="Disordered" evidence="2">
    <location>
        <begin position="1"/>
        <end position="144"/>
    </location>
</feature>
<accession>A0A2K9YE32</accession>
<feature type="compositionally biased region" description="Acidic residues" evidence="2">
    <location>
        <begin position="93"/>
        <end position="105"/>
    </location>
</feature>
<evidence type="ECO:0000313" key="5">
    <source>
        <dbReference type="EMBL" id="AUW31114.1"/>
    </source>
</evidence>
<feature type="coiled-coil region" evidence="1">
    <location>
        <begin position="328"/>
        <end position="355"/>
    </location>
</feature>
<feature type="compositionally biased region" description="Basic and acidic residues" evidence="2">
    <location>
        <begin position="110"/>
        <end position="119"/>
    </location>
</feature>
<keyword evidence="3" id="KW-1133">Transmembrane helix</keyword>
<dbReference type="PANTHER" id="PTHR34502:SF6">
    <property type="entry name" value="DUF6594 DOMAIN-CONTAINING PROTEIN"/>
    <property type="match status" value="1"/>
</dbReference>
<evidence type="ECO:0000256" key="3">
    <source>
        <dbReference type="SAM" id="Phobius"/>
    </source>
</evidence>
<feature type="transmembrane region" description="Helical" evidence="3">
    <location>
        <begin position="496"/>
        <end position="516"/>
    </location>
</feature>
<feature type="transmembrane region" description="Helical" evidence="3">
    <location>
        <begin position="528"/>
        <end position="545"/>
    </location>
</feature>
<dbReference type="EMBL" id="MG777492">
    <property type="protein sequence ID" value="AUW31114.1"/>
    <property type="molecule type" value="Genomic_DNA"/>
</dbReference>
<evidence type="ECO:0000256" key="2">
    <source>
        <dbReference type="SAM" id="MobiDB-lite"/>
    </source>
</evidence>
<feature type="compositionally biased region" description="Polar residues" evidence="2">
    <location>
        <begin position="284"/>
        <end position="302"/>
    </location>
</feature>
<evidence type="ECO:0000259" key="4">
    <source>
        <dbReference type="Pfam" id="PF20237"/>
    </source>
</evidence>
<feature type="compositionally biased region" description="Basic and acidic residues" evidence="2">
    <location>
        <begin position="55"/>
        <end position="81"/>
    </location>
</feature>
<sequence length="546" mass="60153">MPSNNSRRRHSKQPSTASSKKSAPSVISTTSLDSASNNATVNKYSIFPSSLRPSKRPDAKKGETDTPELRHQISKSIDDPNRGNVDVFAYMMEEGEEEEEEEEQYENGAMEEKAAEQHAEAAQAGLSSSSSSAELAEVSPKSPRYSDLEVRAIQDGVQRIWARASLHSDSGISVRSSSPDQDSPIMQHKLPTVFDESLTEAITEVDGHHEYSGTYGLEISPDPVDPCSTFDHKHWPSMETNNNFGPEAYYAPPPSRLSQAVHIDSSQMPDLCPMPVDQLMKQVSRPQRPQARTSNSGYESLASNIDSRDDALLKPIYRKFEMLNNRMLLYLQDEIAEMEDQLRELDDAIANEQEISGLGPASRRAEAKLPSQLHWHRIDLLHRSFAKVEQYNRALASYSNLTRTLSPAPPTSIVAYRAWLAEHAPIVSSETAFLDDPSDLLSIATPPINTTPNFTTTFPPTANSDHRAGSALETPIIVVAFGLLSTIIVFRIVPQILARLVISGMVGVAALCTLSPEVMRDVRGVREWGRAIATYAGIMVILAIVS</sequence>
<feature type="compositionally biased region" description="Low complexity" evidence="2">
    <location>
        <begin position="13"/>
        <end position="25"/>
    </location>
</feature>
<feature type="domain" description="DUF6594" evidence="4">
    <location>
        <begin position="298"/>
        <end position="540"/>
    </location>
</feature>